<organism evidence="1 2">
    <name type="scientific">Bacteroides pyogenes</name>
    <dbReference type="NCBI Taxonomy" id="310300"/>
    <lineage>
        <taxon>Bacteria</taxon>
        <taxon>Pseudomonadati</taxon>
        <taxon>Bacteroidota</taxon>
        <taxon>Bacteroidia</taxon>
        <taxon>Bacteroidales</taxon>
        <taxon>Bacteroidaceae</taxon>
        <taxon>Bacteroides</taxon>
    </lineage>
</organism>
<dbReference type="CDD" id="cd13120">
    <property type="entry name" value="BF2867_like_N"/>
    <property type="match status" value="1"/>
</dbReference>
<keyword evidence="2" id="KW-1185">Reference proteome</keyword>
<dbReference type="AlphaFoldDB" id="A0A5D3ECP7"/>
<dbReference type="EMBL" id="VKLW01000023">
    <property type="protein sequence ID" value="TYK32845.1"/>
    <property type="molecule type" value="Genomic_DNA"/>
</dbReference>
<dbReference type="RefSeq" id="WP_148730677.1">
    <property type="nucleotide sequence ID" value="NZ_VKLW01000023.1"/>
</dbReference>
<dbReference type="InterPro" id="IPR042278">
    <property type="entry name" value="Mfa-like_1_N"/>
</dbReference>
<evidence type="ECO:0000313" key="1">
    <source>
        <dbReference type="EMBL" id="TYK32845.1"/>
    </source>
</evidence>
<dbReference type="PROSITE" id="PS51257">
    <property type="entry name" value="PROKAR_LIPOPROTEIN"/>
    <property type="match status" value="1"/>
</dbReference>
<dbReference type="Gene3D" id="2.60.40.2630">
    <property type="match status" value="1"/>
</dbReference>
<reference evidence="1 2" key="1">
    <citation type="submission" date="2019-07" db="EMBL/GenBank/DDBJ databases">
        <title>Draft Genome Sequences of Bacteroides pyogenes Strains Isolated from the Uterus Holstein Dairy Cows with Metritis.</title>
        <authorList>
            <person name="Cunha F."/>
            <person name="Galvao K.N."/>
            <person name="Jeon S.J."/>
            <person name="Jeong K.C."/>
        </authorList>
    </citation>
    <scope>NUCLEOTIDE SEQUENCE [LARGE SCALE GENOMIC DNA]</scope>
    <source>
        <strain evidence="1 2">KG-31</strain>
    </source>
</reference>
<dbReference type="Pfam" id="PF13149">
    <property type="entry name" value="Mfa_like_1"/>
    <property type="match status" value="1"/>
</dbReference>
<gene>
    <name evidence="1" type="ORF">FNJ60_10570</name>
</gene>
<dbReference type="InterPro" id="IPR025049">
    <property type="entry name" value="Mfa-like_1"/>
</dbReference>
<evidence type="ECO:0000313" key="2">
    <source>
        <dbReference type="Proteomes" id="UP000324383"/>
    </source>
</evidence>
<dbReference type="Proteomes" id="UP000324383">
    <property type="component" value="Unassembled WGS sequence"/>
</dbReference>
<sequence length="309" mass="32830">MRKFFYCVAIAASVLTSCKDDSFPTADVLSEKAVLEITTNISATRSQIGKSVDSFVSGDEIGLFVSNGSGVNTPYSGLNANKNVRSSFNGTKWTQNPAIYLSPANATIYAYYPYTSSVTDGTQVPIDHASQTDFMFGTPVTGINSGNHKANLKMNHALSLVQFNLKKSNYPGTGKLTSIKISNKASGNFLVSDGKLDIATGTITNGTGRTALTKVTNITIGSGWSASQYPQLLVLPTTPTASAGDIVFTFTIDGKDYNWNVPAKTAWEQGKKNTYTITLKGTSIGTDPGDWKVTITPWAPGKDASGEIG</sequence>
<protein>
    <submittedName>
        <fullName evidence="1">Fimbrillin family protein</fullName>
    </submittedName>
</protein>
<name>A0A5D3ECP7_9BACE</name>
<accession>A0A5D3ECP7</accession>
<comment type="caution">
    <text evidence="1">The sequence shown here is derived from an EMBL/GenBank/DDBJ whole genome shotgun (WGS) entry which is preliminary data.</text>
</comment>
<dbReference type="CDD" id="cd13121">
    <property type="entry name" value="BF2867_like_C"/>
    <property type="match status" value="1"/>
</dbReference>
<dbReference type="Gene3D" id="2.60.40.2620">
    <property type="entry name" value="Fimbrillin-like"/>
    <property type="match status" value="1"/>
</dbReference>
<proteinExistence type="predicted"/>